<dbReference type="EMBL" id="JAULRT010000062">
    <property type="protein sequence ID" value="MDO3383926.1"/>
    <property type="molecule type" value="Genomic_DNA"/>
</dbReference>
<keyword evidence="1" id="KW-0489">Methyltransferase</keyword>
<dbReference type="Pfam" id="PF13489">
    <property type="entry name" value="Methyltransf_23"/>
    <property type="match status" value="1"/>
</dbReference>
<keyword evidence="1" id="KW-0808">Transferase</keyword>
<keyword evidence="2" id="KW-1185">Reference proteome</keyword>
<protein>
    <submittedName>
        <fullName evidence="1">Class I SAM-dependent methyltransferase</fullName>
        <ecNumber evidence="1">2.1.1.-</ecNumber>
    </submittedName>
</protein>
<dbReference type="SUPFAM" id="SSF53335">
    <property type="entry name" value="S-adenosyl-L-methionine-dependent methyltransferases"/>
    <property type="match status" value="1"/>
</dbReference>
<organism evidence="1 2">
    <name type="scientific">Gilvimarinus algae</name>
    <dbReference type="NCBI Taxonomy" id="3058037"/>
    <lineage>
        <taxon>Bacteria</taxon>
        <taxon>Pseudomonadati</taxon>
        <taxon>Pseudomonadota</taxon>
        <taxon>Gammaproteobacteria</taxon>
        <taxon>Cellvibrionales</taxon>
        <taxon>Cellvibrionaceae</taxon>
        <taxon>Gilvimarinus</taxon>
    </lineage>
</organism>
<accession>A0ABT8TIK2</accession>
<gene>
    <name evidence="1" type="ORF">QWI16_17220</name>
</gene>
<reference evidence="1" key="1">
    <citation type="submission" date="2023-07" db="EMBL/GenBank/DDBJ databases">
        <title>Gilvimarinus algae sp. nov., isolated from the surface of Kelp.</title>
        <authorList>
            <person name="Sun Y.Y."/>
            <person name="Gong Y."/>
            <person name="Du Z.J."/>
        </authorList>
    </citation>
    <scope>NUCLEOTIDE SEQUENCE</scope>
    <source>
        <strain evidence="1">SDUM040014</strain>
    </source>
</reference>
<dbReference type="EC" id="2.1.1.-" evidence="1"/>
<evidence type="ECO:0000313" key="1">
    <source>
        <dbReference type="EMBL" id="MDO3383926.1"/>
    </source>
</evidence>
<dbReference type="Gene3D" id="3.40.50.150">
    <property type="entry name" value="Vaccinia Virus protein VP39"/>
    <property type="match status" value="1"/>
</dbReference>
<sequence>MDKIACPLCGREGAIPFYRDRRREYCRCRQCQLVFVPPSFYLSAVDEKAEYDLHENTVEDSGYRRFLQRALSPLLPKLRPGMTGLDFGCGPAPALQAMLCEQGFDVSVYDVFYAPESAALARTYDFITATEVVEHLHDPASELERLWRQLRSGGWLLLMTKRVLDVEAFASWHYKNDPTHVCFFSEATFAWLANRWCATLEIAGADVVLLGKA</sequence>
<comment type="caution">
    <text evidence="1">The sequence shown here is derived from an EMBL/GenBank/DDBJ whole genome shotgun (WGS) entry which is preliminary data.</text>
</comment>
<dbReference type="Proteomes" id="UP001168380">
    <property type="component" value="Unassembled WGS sequence"/>
</dbReference>
<proteinExistence type="predicted"/>
<dbReference type="GO" id="GO:0032259">
    <property type="term" value="P:methylation"/>
    <property type="evidence" value="ECO:0007669"/>
    <property type="project" value="UniProtKB-KW"/>
</dbReference>
<dbReference type="GO" id="GO:0008168">
    <property type="term" value="F:methyltransferase activity"/>
    <property type="evidence" value="ECO:0007669"/>
    <property type="project" value="UniProtKB-KW"/>
</dbReference>
<evidence type="ECO:0000313" key="2">
    <source>
        <dbReference type="Proteomes" id="UP001168380"/>
    </source>
</evidence>
<name>A0ABT8TIK2_9GAMM</name>
<dbReference type="InterPro" id="IPR029063">
    <property type="entry name" value="SAM-dependent_MTases_sf"/>
</dbReference>